<keyword evidence="1" id="KW-0614">Plasmid</keyword>
<evidence type="ECO:0000313" key="2">
    <source>
        <dbReference type="Proteomes" id="UP000031449"/>
    </source>
</evidence>
<dbReference type="Proteomes" id="UP000031449">
    <property type="component" value="Plasmid unnamed"/>
</dbReference>
<dbReference type="HOGENOM" id="CLU_2916411_0_0_9"/>
<keyword evidence="2" id="KW-1185">Reference proteome</keyword>
<protein>
    <submittedName>
        <fullName evidence="1">Uncharacterized protein</fullName>
    </submittedName>
</protein>
<dbReference type="BioCyc" id="JESP1508404:G14D9-13177-MONOMER"/>
<organism evidence="1 2">
    <name type="scientific">Jeotgalibacillus malaysiensis</name>
    <dbReference type="NCBI Taxonomy" id="1508404"/>
    <lineage>
        <taxon>Bacteria</taxon>
        <taxon>Bacillati</taxon>
        <taxon>Bacillota</taxon>
        <taxon>Bacilli</taxon>
        <taxon>Bacillales</taxon>
        <taxon>Caryophanaceae</taxon>
        <taxon>Jeotgalibacillus</taxon>
    </lineage>
</organism>
<name>A0A0B5ASX3_9BACL</name>
<dbReference type="KEGG" id="jeo:JMA_38930"/>
<dbReference type="EMBL" id="CP009417">
    <property type="protein sequence ID" value="AJD93211.1"/>
    <property type="molecule type" value="Genomic_DNA"/>
</dbReference>
<geneLocation type="plasmid" evidence="2"/>
<accession>A0A0B5ASX3</accession>
<gene>
    <name evidence="1" type="ORF">JMA_38930</name>
</gene>
<proteinExistence type="predicted"/>
<evidence type="ECO:0000313" key="1">
    <source>
        <dbReference type="EMBL" id="AJD93211.1"/>
    </source>
</evidence>
<dbReference type="AlphaFoldDB" id="A0A0B5ASX3"/>
<reference evidence="1 2" key="1">
    <citation type="submission" date="2014-08" db="EMBL/GenBank/DDBJ databases">
        <title>Complete genome of a marine bacteria Jeotgalibacillus malaysiensis.</title>
        <authorList>
            <person name="Yaakop A.S."/>
            <person name="Chan K.-G."/>
            <person name="Goh K.M."/>
        </authorList>
    </citation>
    <scope>NUCLEOTIDE SEQUENCE [LARGE SCALE GENOMIC DNA]</scope>
    <source>
        <strain evidence="1 2">D5</strain>
        <plasmid evidence="2">Plasmid</plasmid>
    </source>
</reference>
<sequence length="61" mass="7018">MLFYKETNGDRKSVFLQAGSEETRMEVFGKILLIEKVNPNANIIKVKVLDKRGFDSTVDRK</sequence>